<accession>A0A327KPJ2</accession>
<dbReference type="RefSeq" id="WP_111421702.1">
    <property type="nucleotide sequence ID" value="NZ_NPEX01000260.1"/>
</dbReference>
<comment type="caution">
    <text evidence="1">The sequence shown here is derived from an EMBL/GenBank/DDBJ whole genome shotgun (WGS) entry which is preliminary data.</text>
</comment>
<dbReference type="Proteomes" id="UP000249130">
    <property type="component" value="Unassembled WGS sequence"/>
</dbReference>
<proteinExistence type="predicted"/>
<organism evidence="1 2">
    <name type="scientific">Rhodoplanes roseus</name>
    <dbReference type="NCBI Taxonomy" id="29409"/>
    <lineage>
        <taxon>Bacteria</taxon>
        <taxon>Pseudomonadati</taxon>
        <taxon>Pseudomonadota</taxon>
        <taxon>Alphaproteobacteria</taxon>
        <taxon>Hyphomicrobiales</taxon>
        <taxon>Nitrobacteraceae</taxon>
        <taxon>Rhodoplanes</taxon>
    </lineage>
</organism>
<dbReference type="OrthoDB" id="7961227at2"/>
<evidence type="ECO:0000313" key="1">
    <source>
        <dbReference type="EMBL" id="RAI39904.1"/>
    </source>
</evidence>
<keyword evidence="2" id="KW-1185">Reference proteome</keyword>
<evidence type="ECO:0000313" key="2">
    <source>
        <dbReference type="Proteomes" id="UP000249130"/>
    </source>
</evidence>
<name>A0A327KPJ2_9BRAD</name>
<protein>
    <submittedName>
        <fullName evidence="1">Uncharacterized protein</fullName>
    </submittedName>
</protein>
<reference evidence="1 2" key="1">
    <citation type="submission" date="2017-07" db="EMBL/GenBank/DDBJ databases">
        <title>Draft Genome Sequences of Select Purple Nonsulfur Bacteria.</title>
        <authorList>
            <person name="Lasarre B."/>
            <person name="Mckinlay J.B."/>
        </authorList>
    </citation>
    <scope>NUCLEOTIDE SEQUENCE [LARGE SCALE GENOMIC DNA]</scope>
    <source>
        <strain evidence="1 2">DSM 5909</strain>
    </source>
</reference>
<dbReference type="EMBL" id="NPEX01000260">
    <property type="protein sequence ID" value="RAI39904.1"/>
    <property type="molecule type" value="Genomic_DNA"/>
</dbReference>
<dbReference type="AlphaFoldDB" id="A0A327KPJ2"/>
<sequence>MTRLKFDHDRPVAAQAKAMMEIFGTRAYGVARRMQRRNFRKAERARYWAAVARAIRHARTVERTRASAGAIA</sequence>
<gene>
    <name evidence="1" type="ORF">CH341_24890</name>
</gene>